<dbReference type="EMBL" id="MLYV02000712">
    <property type="protein sequence ID" value="PSR78989.1"/>
    <property type="molecule type" value="Genomic_DNA"/>
</dbReference>
<dbReference type="OrthoDB" id="2670057at2759"/>
<evidence type="ECO:0000256" key="1">
    <source>
        <dbReference type="SAM" id="MobiDB-lite"/>
    </source>
</evidence>
<comment type="caution">
    <text evidence="3">The sequence shown here is derived from an EMBL/GenBank/DDBJ whole genome shotgun (WGS) entry which is preliminary data.</text>
</comment>
<reference evidence="3 4" key="1">
    <citation type="submission" date="2018-02" db="EMBL/GenBank/DDBJ databases">
        <title>Genome sequence of the basidiomycete white-rot fungus Phlebia centrifuga.</title>
        <authorList>
            <person name="Granchi Z."/>
            <person name="Peng M."/>
            <person name="de Vries R.P."/>
            <person name="Hilden K."/>
            <person name="Makela M.R."/>
            <person name="Grigoriev I."/>
            <person name="Riley R."/>
        </authorList>
    </citation>
    <scope>NUCLEOTIDE SEQUENCE [LARGE SCALE GENOMIC DNA]</scope>
    <source>
        <strain evidence="3 4">FBCC195</strain>
    </source>
</reference>
<sequence>MHVHSRHAKRQAPSLGGTSFIATTTAPLSELILATDSAEVPITSAPPIGTVTSIIVTPSSSTVDSSPASSAGSAAVKNSSIGMSTVVGACVGAFAGLALVVCIFIWWSRHPATKTRGSPRSPISDHRNVRGEEDQERTRSGMWKKLDEDEWEGMPQPPPPTRQMSQQEVDEKNFSMFKKRSPSTRTTRTTKALEEHGFEMPPVEFSKYHPHLAEELSLQQPERHFGQRQDSGISWDGETVGDNSFLSLRSVRIESGAMSPTMAMAKMTPPPMSHLHRWESAEVITLEDPIDTPEAEYSNPFADVDVERRKSGSNPFFNAGDSHRPSRGRSRSNSHSASRNPSRTRAGTSRSHAISQSSQVDPFADIHMTAVTESEFSSHSHNDSIASGDSGNAFASEHAMKSLIAALDLTQDEVEERLRVVSMRPSTTSQYSSTLYGASSVKYDEEDDIATMKNFPIPPTSASYHP</sequence>
<evidence type="ECO:0000313" key="3">
    <source>
        <dbReference type="EMBL" id="PSR78989.1"/>
    </source>
</evidence>
<dbReference type="Proteomes" id="UP000186601">
    <property type="component" value="Unassembled WGS sequence"/>
</dbReference>
<proteinExistence type="predicted"/>
<keyword evidence="4" id="KW-1185">Reference proteome</keyword>
<organism evidence="3 4">
    <name type="scientific">Hermanssonia centrifuga</name>
    <dbReference type="NCBI Taxonomy" id="98765"/>
    <lineage>
        <taxon>Eukaryota</taxon>
        <taxon>Fungi</taxon>
        <taxon>Dikarya</taxon>
        <taxon>Basidiomycota</taxon>
        <taxon>Agaricomycotina</taxon>
        <taxon>Agaricomycetes</taxon>
        <taxon>Polyporales</taxon>
        <taxon>Meruliaceae</taxon>
        <taxon>Hermanssonia</taxon>
    </lineage>
</organism>
<keyword evidence="2" id="KW-0472">Membrane</keyword>
<feature type="compositionally biased region" description="Polar residues" evidence="1">
    <location>
        <begin position="345"/>
        <end position="360"/>
    </location>
</feature>
<evidence type="ECO:0000256" key="2">
    <source>
        <dbReference type="SAM" id="Phobius"/>
    </source>
</evidence>
<feature type="region of interest" description="Disordered" evidence="1">
    <location>
        <begin position="113"/>
        <end position="170"/>
    </location>
</feature>
<feature type="compositionally biased region" description="Basic and acidic residues" evidence="1">
    <location>
        <begin position="123"/>
        <end position="147"/>
    </location>
</feature>
<dbReference type="AlphaFoldDB" id="A0A2R6NX40"/>
<feature type="region of interest" description="Disordered" evidence="1">
    <location>
        <begin position="309"/>
        <end position="362"/>
    </location>
</feature>
<feature type="transmembrane region" description="Helical" evidence="2">
    <location>
        <begin position="86"/>
        <end position="107"/>
    </location>
</feature>
<name>A0A2R6NX40_9APHY</name>
<keyword evidence="2" id="KW-0812">Transmembrane</keyword>
<protein>
    <submittedName>
        <fullName evidence="3">Uncharacterized protein</fullName>
    </submittedName>
</protein>
<keyword evidence="2" id="KW-1133">Transmembrane helix</keyword>
<dbReference type="STRING" id="98765.A0A2R6NX40"/>
<evidence type="ECO:0000313" key="4">
    <source>
        <dbReference type="Proteomes" id="UP000186601"/>
    </source>
</evidence>
<gene>
    <name evidence="3" type="ORF">PHLCEN_2v7176</name>
</gene>
<accession>A0A2R6NX40</accession>
<feature type="compositionally biased region" description="Low complexity" evidence="1">
    <location>
        <begin position="333"/>
        <end position="343"/>
    </location>
</feature>